<dbReference type="GO" id="GO:0033745">
    <property type="term" value="F:L-methionine-(R)-S-oxide reductase activity"/>
    <property type="evidence" value="ECO:0007669"/>
    <property type="project" value="TreeGrafter"/>
</dbReference>
<evidence type="ECO:0000313" key="4">
    <source>
        <dbReference type="Proteomes" id="UP000243525"/>
    </source>
</evidence>
<evidence type="ECO:0000313" key="3">
    <source>
        <dbReference type="EMBL" id="PTN07766.1"/>
    </source>
</evidence>
<accession>A0A2T5BZP0</accession>
<sequence>MKKEFSDCLATIKQLVASNPEDLLQKICELLKEQIYHYDWVGFYMLDNQQLVLGPFAGKPTEHTHIAIGKGVCGQVAQREEAMIVQDVSQLDNYISCGLEVQSEIVVPVMRNGKFVAELDIDSHSPAPFQHDDQHFLEQVCELVAAKFEA</sequence>
<dbReference type="Gene3D" id="3.30.450.40">
    <property type="match status" value="1"/>
</dbReference>
<dbReference type="RefSeq" id="WP_107822963.1">
    <property type="nucleotide sequence ID" value="NZ_OY782574.1"/>
</dbReference>
<protein>
    <submittedName>
        <fullName evidence="3">GAF domain-containing protein</fullName>
    </submittedName>
</protein>
<dbReference type="InterPro" id="IPR003018">
    <property type="entry name" value="GAF"/>
</dbReference>
<dbReference type="SMART" id="SM00065">
    <property type="entry name" value="GAF"/>
    <property type="match status" value="1"/>
</dbReference>
<dbReference type="Pfam" id="PF01590">
    <property type="entry name" value="GAF"/>
    <property type="match status" value="1"/>
</dbReference>
<gene>
    <name evidence="3" type="ORF">C8N47_11331</name>
</gene>
<feature type="domain" description="GAF" evidence="2">
    <location>
        <begin position="19"/>
        <end position="149"/>
    </location>
</feature>
<dbReference type="OrthoDB" id="9796252at2"/>
<proteinExistence type="inferred from homology"/>
<name>A0A2T5BZP0_9BACT</name>
<comment type="similarity">
    <text evidence="1">Belongs to the free Met sulfoxide reductase family.</text>
</comment>
<dbReference type="InterPro" id="IPR051330">
    <property type="entry name" value="Phosphatase_reg/MetRdx"/>
</dbReference>
<dbReference type="PANTHER" id="PTHR21021:SF15">
    <property type="entry name" value="FREE METHIONINE-R-SULFOXIDE REDUCTASE"/>
    <property type="match status" value="1"/>
</dbReference>
<dbReference type="AlphaFoldDB" id="A0A2T5BZP0"/>
<evidence type="ECO:0000259" key="2">
    <source>
        <dbReference type="SMART" id="SM00065"/>
    </source>
</evidence>
<keyword evidence="4" id="KW-1185">Reference proteome</keyword>
<dbReference type="Proteomes" id="UP000243525">
    <property type="component" value="Unassembled WGS sequence"/>
</dbReference>
<comment type="caution">
    <text evidence="3">The sequence shown here is derived from an EMBL/GenBank/DDBJ whole genome shotgun (WGS) entry which is preliminary data.</text>
</comment>
<dbReference type="SUPFAM" id="SSF55781">
    <property type="entry name" value="GAF domain-like"/>
    <property type="match status" value="1"/>
</dbReference>
<evidence type="ECO:0000256" key="1">
    <source>
        <dbReference type="ARBA" id="ARBA00038454"/>
    </source>
</evidence>
<reference evidence="3 4" key="1">
    <citation type="submission" date="2018-04" db="EMBL/GenBank/DDBJ databases">
        <title>Genomic Encyclopedia of Archaeal and Bacterial Type Strains, Phase II (KMG-II): from individual species to whole genera.</title>
        <authorList>
            <person name="Goeker M."/>
        </authorList>
    </citation>
    <scope>NUCLEOTIDE SEQUENCE [LARGE SCALE GENOMIC DNA]</scope>
    <source>
        <strain evidence="3 4">DSM 28823</strain>
    </source>
</reference>
<dbReference type="PANTHER" id="PTHR21021">
    <property type="entry name" value="GAF/PUTATIVE CYTOSKELETAL PROTEIN"/>
    <property type="match status" value="1"/>
</dbReference>
<dbReference type="InterPro" id="IPR029016">
    <property type="entry name" value="GAF-like_dom_sf"/>
</dbReference>
<dbReference type="GO" id="GO:0005829">
    <property type="term" value="C:cytosol"/>
    <property type="evidence" value="ECO:0007669"/>
    <property type="project" value="TreeGrafter"/>
</dbReference>
<dbReference type="EMBL" id="QAAD01000013">
    <property type="protein sequence ID" value="PTN07766.1"/>
    <property type="molecule type" value="Genomic_DNA"/>
</dbReference>
<organism evidence="3 4">
    <name type="scientific">Mangrovibacterium marinum</name>
    <dbReference type="NCBI Taxonomy" id="1639118"/>
    <lineage>
        <taxon>Bacteria</taxon>
        <taxon>Pseudomonadati</taxon>
        <taxon>Bacteroidota</taxon>
        <taxon>Bacteroidia</taxon>
        <taxon>Marinilabiliales</taxon>
        <taxon>Prolixibacteraceae</taxon>
        <taxon>Mangrovibacterium</taxon>
    </lineage>
</organism>